<evidence type="ECO:0000313" key="3">
    <source>
        <dbReference type="Proteomes" id="UP001501147"/>
    </source>
</evidence>
<comment type="caution">
    <text evidence="2">The sequence shown here is derived from an EMBL/GenBank/DDBJ whole genome shotgun (WGS) entry which is preliminary data.</text>
</comment>
<keyword evidence="1" id="KW-0812">Transmembrane</keyword>
<proteinExistence type="predicted"/>
<name>A0ABP8ZY32_9ACTN</name>
<dbReference type="EMBL" id="BAABJV010000002">
    <property type="protein sequence ID" value="GAA4769021.1"/>
    <property type="molecule type" value="Genomic_DNA"/>
</dbReference>
<sequence length="131" mass="13253">MHQRRLAHRRAERWNTAHILLGFPAALLAGTAGAAGLSSADARVPAALIALASAGFAAGAGFLRGDVRCQANKRARGAWGAVEDAATLALSRPHPSTDDLAALFPLRQAALAAYDAGDAQPSGGLPAVPPG</sequence>
<evidence type="ECO:0000313" key="2">
    <source>
        <dbReference type="EMBL" id="GAA4769021.1"/>
    </source>
</evidence>
<keyword evidence="3" id="KW-1185">Reference proteome</keyword>
<dbReference type="Proteomes" id="UP001501147">
    <property type="component" value="Unassembled WGS sequence"/>
</dbReference>
<keyword evidence="1" id="KW-1133">Transmembrane helix</keyword>
<protein>
    <submittedName>
        <fullName evidence="2">Uncharacterized protein</fullName>
    </submittedName>
</protein>
<evidence type="ECO:0000256" key="1">
    <source>
        <dbReference type="SAM" id="Phobius"/>
    </source>
</evidence>
<feature type="transmembrane region" description="Helical" evidence="1">
    <location>
        <begin position="44"/>
        <end position="63"/>
    </location>
</feature>
<gene>
    <name evidence="2" type="ORF">GCM10023329_14730</name>
</gene>
<accession>A0ABP8ZY32</accession>
<keyword evidence="1" id="KW-0472">Membrane</keyword>
<organism evidence="2 3">
    <name type="scientific">Streptomyces sanyensis</name>
    <dbReference type="NCBI Taxonomy" id="568869"/>
    <lineage>
        <taxon>Bacteria</taxon>
        <taxon>Bacillati</taxon>
        <taxon>Actinomycetota</taxon>
        <taxon>Actinomycetes</taxon>
        <taxon>Kitasatosporales</taxon>
        <taxon>Streptomycetaceae</taxon>
        <taxon>Streptomyces</taxon>
    </lineage>
</organism>
<reference evidence="3" key="1">
    <citation type="journal article" date="2019" name="Int. J. Syst. Evol. Microbiol.">
        <title>The Global Catalogue of Microorganisms (GCM) 10K type strain sequencing project: providing services to taxonomists for standard genome sequencing and annotation.</title>
        <authorList>
            <consortium name="The Broad Institute Genomics Platform"/>
            <consortium name="The Broad Institute Genome Sequencing Center for Infectious Disease"/>
            <person name="Wu L."/>
            <person name="Ma J."/>
        </authorList>
    </citation>
    <scope>NUCLEOTIDE SEQUENCE [LARGE SCALE GENOMIC DNA]</scope>
    <source>
        <strain evidence="3">JCM 18324</strain>
    </source>
</reference>